<organism evidence="2">
    <name type="scientific">viral metagenome</name>
    <dbReference type="NCBI Taxonomy" id="1070528"/>
    <lineage>
        <taxon>unclassified sequences</taxon>
        <taxon>metagenomes</taxon>
        <taxon>organismal metagenomes</taxon>
    </lineage>
</organism>
<protein>
    <submittedName>
        <fullName evidence="2">Uncharacterized protein</fullName>
    </submittedName>
</protein>
<dbReference type="AlphaFoldDB" id="A0A6C0DZ47"/>
<keyword evidence="1" id="KW-0812">Transmembrane</keyword>
<feature type="transmembrane region" description="Helical" evidence="1">
    <location>
        <begin position="6"/>
        <end position="21"/>
    </location>
</feature>
<proteinExistence type="predicted"/>
<evidence type="ECO:0000313" key="2">
    <source>
        <dbReference type="EMBL" id="QHT21742.1"/>
    </source>
</evidence>
<sequence length="205" mass="24696">MDANNFKYIVIVIICLFVILHKSFNIRIILALIIAFVIIFYIKYFYNKKPSTEIKNYPSLEFIKDEELSNFMYNIEDIYMYNPLEYENLIKTLNKFYEYYELAFIDETTANKNYEIMDTYKQNALNILSSIILTTDNQYIRYKINTSAETLNEIMTKHLDQISYLSDNDIYKNGYNVNTKIIDFDSTKPYNNYNDMFKNYSYEVY</sequence>
<name>A0A6C0DZ47_9ZZZZ</name>
<feature type="transmembrane region" description="Helical" evidence="1">
    <location>
        <begin position="28"/>
        <end position="46"/>
    </location>
</feature>
<reference evidence="2" key="1">
    <citation type="journal article" date="2020" name="Nature">
        <title>Giant virus diversity and host interactions through global metagenomics.</title>
        <authorList>
            <person name="Schulz F."/>
            <person name="Roux S."/>
            <person name="Paez-Espino D."/>
            <person name="Jungbluth S."/>
            <person name="Walsh D.A."/>
            <person name="Denef V.J."/>
            <person name="McMahon K.D."/>
            <person name="Konstantinidis K.T."/>
            <person name="Eloe-Fadrosh E.A."/>
            <person name="Kyrpides N.C."/>
            <person name="Woyke T."/>
        </authorList>
    </citation>
    <scope>NUCLEOTIDE SEQUENCE</scope>
    <source>
        <strain evidence="2">GVMAG-M-3300023179-103</strain>
    </source>
</reference>
<evidence type="ECO:0000256" key="1">
    <source>
        <dbReference type="SAM" id="Phobius"/>
    </source>
</evidence>
<keyword evidence="1" id="KW-0472">Membrane</keyword>
<dbReference type="EMBL" id="MN739696">
    <property type="protein sequence ID" value="QHT21742.1"/>
    <property type="molecule type" value="Genomic_DNA"/>
</dbReference>
<accession>A0A6C0DZ47</accession>
<keyword evidence="1" id="KW-1133">Transmembrane helix</keyword>